<comment type="similarity">
    <text evidence="1">Belongs to the glycosyl hydrolase 29 family.</text>
</comment>
<keyword evidence="8" id="KW-1185">Reference proteome</keyword>
<dbReference type="EMBL" id="RXHU01000122">
    <property type="protein sequence ID" value="RTE02214.1"/>
    <property type="molecule type" value="Genomic_DNA"/>
</dbReference>
<keyword evidence="3" id="KW-0732">Signal</keyword>
<protein>
    <recommendedName>
        <fullName evidence="2">alpha-L-fucosidase</fullName>
        <ecNumber evidence="2">3.2.1.51</ecNumber>
    </recommendedName>
</protein>
<evidence type="ECO:0000256" key="2">
    <source>
        <dbReference type="ARBA" id="ARBA00012662"/>
    </source>
</evidence>
<organism evidence="7 8">
    <name type="scientific">Paenibacillus whitsoniae</name>
    <dbReference type="NCBI Taxonomy" id="2496558"/>
    <lineage>
        <taxon>Bacteria</taxon>
        <taxon>Bacillati</taxon>
        <taxon>Bacillota</taxon>
        <taxon>Bacilli</taxon>
        <taxon>Bacillales</taxon>
        <taxon>Paenibacillaceae</taxon>
        <taxon>Paenibacillus</taxon>
    </lineage>
</organism>
<dbReference type="Gene3D" id="2.60.120.260">
    <property type="entry name" value="Galactose-binding domain-like"/>
    <property type="match status" value="1"/>
</dbReference>
<dbReference type="SUPFAM" id="SSF51445">
    <property type="entry name" value="(Trans)glycosidases"/>
    <property type="match status" value="1"/>
</dbReference>
<dbReference type="GO" id="GO:0005764">
    <property type="term" value="C:lysosome"/>
    <property type="evidence" value="ECO:0007669"/>
    <property type="project" value="TreeGrafter"/>
</dbReference>
<dbReference type="Proteomes" id="UP000276128">
    <property type="component" value="Unassembled WGS sequence"/>
</dbReference>
<dbReference type="InterPro" id="IPR008979">
    <property type="entry name" value="Galactose-bd-like_sf"/>
</dbReference>
<evidence type="ECO:0000259" key="6">
    <source>
        <dbReference type="PROSITE" id="PS50022"/>
    </source>
</evidence>
<gene>
    <name evidence="7" type="ORF">EJQ19_29745</name>
</gene>
<keyword evidence="5" id="KW-0326">Glycosidase</keyword>
<dbReference type="SUPFAM" id="SSF49785">
    <property type="entry name" value="Galactose-binding domain-like"/>
    <property type="match status" value="1"/>
</dbReference>
<dbReference type="GO" id="GO:0006004">
    <property type="term" value="P:fucose metabolic process"/>
    <property type="evidence" value="ECO:0007669"/>
    <property type="project" value="TreeGrafter"/>
</dbReference>
<dbReference type="Pfam" id="PF00754">
    <property type="entry name" value="F5_F8_type_C"/>
    <property type="match status" value="1"/>
</dbReference>
<comment type="caution">
    <text evidence="7">The sequence shown here is derived from an EMBL/GenBank/DDBJ whole genome shotgun (WGS) entry which is preliminary data.</text>
</comment>
<proteinExistence type="inferred from homology"/>
<evidence type="ECO:0000313" key="8">
    <source>
        <dbReference type="Proteomes" id="UP000276128"/>
    </source>
</evidence>
<dbReference type="InterPro" id="IPR000421">
    <property type="entry name" value="FA58C"/>
</dbReference>
<accession>A0A430J4L1</accession>
<reference evidence="7 8" key="1">
    <citation type="submission" date="2018-12" db="EMBL/GenBank/DDBJ databases">
        <title>Bacillus ochoae sp. nov., Paenibacillus whitsoniae sp. nov., Paenibacillus spiritus sp. nov. Isolated from the Mars Exploration Rover during spacecraft assembly.</title>
        <authorList>
            <person name="Seuylemezian A."/>
            <person name="Vaishampayan P."/>
        </authorList>
    </citation>
    <scope>NUCLEOTIDE SEQUENCE [LARGE SCALE GENOMIC DNA]</scope>
    <source>
        <strain evidence="7 8">MER 54</strain>
    </source>
</reference>
<sequence>MQASSSILRKRTIFIRKNRSKEEARPLAWSGFSHKRGEWAAVGVSIEEAIQIVPSPRQMAWQEMEFYGFIHFGMNTFTGRQWGTGEEDPQLFQPKELDAAQWVAVCKEAGMTGVILTCKHHDGFCLWPSAYTTHSVRSAPWRGGQGDVVREVAEACRAQGLKFGVYLSPWDRNAPTYGDSPAYNRYFQLQLTELLTQYGEIFCVWLDGACGEGRNGKKQVYDWDGTYRLVRELQPGAVIAVCGPDVRWCGNEAGHTRRSEWSVVPAAMRDTEKVQADSQQADDPAWARRLTAEDEDLGSRAVLAQAERAIWYPAEVDVSIRPQWFYDPADDDQVKSAEALVELFERSVGGNSALLLNVPPDTRGKIHERDAAALRELGVRLRRTYGRDLAAGAAVWASHAERDAVAVHVTDGRRDTYWSPPAGVEQAELVVDLGEPVEFDRVMLQEFIQGAGQRIEGFELWGQ</sequence>
<dbReference type="PANTHER" id="PTHR10030">
    <property type="entry name" value="ALPHA-L-FUCOSIDASE"/>
    <property type="match status" value="1"/>
</dbReference>
<evidence type="ECO:0000256" key="1">
    <source>
        <dbReference type="ARBA" id="ARBA00007951"/>
    </source>
</evidence>
<dbReference type="PROSITE" id="PS50022">
    <property type="entry name" value="FA58C_3"/>
    <property type="match status" value="1"/>
</dbReference>
<dbReference type="GO" id="GO:0016139">
    <property type="term" value="P:glycoside catabolic process"/>
    <property type="evidence" value="ECO:0007669"/>
    <property type="project" value="TreeGrafter"/>
</dbReference>
<dbReference type="SMART" id="SM00812">
    <property type="entry name" value="Alpha_L_fucos"/>
    <property type="match status" value="1"/>
</dbReference>
<evidence type="ECO:0000256" key="5">
    <source>
        <dbReference type="ARBA" id="ARBA00023295"/>
    </source>
</evidence>
<dbReference type="AlphaFoldDB" id="A0A430J4L1"/>
<feature type="non-terminal residue" evidence="7">
    <location>
        <position position="463"/>
    </location>
</feature>
<dbReference type="GO" id="GO:0004560">
    <property type="term" value="F:alpha-L-fucosidase activity"/>
    <property type="evidence" value="ECO:0007669"/>
    <property type="project" value="InterPro"/>
</dbReference>
<evidence type="ECO:0000256" key="4">
    <source>
        <dbReference type="ARBA" id="ARBA00022801"/>
    </source>
</evidence>
<feature type="domain" description="F5/8 type C" evidence="6">
    <location>
        <begin position="372"/>
        <end position="463"/>
    </location>
</feature>
<keyword evidence="4" id="KW-0378">Hydrolase</keyword>
<dbReference type="InterPro" id="IPR000933">
    <property type="entry name" value="Glyco_hydro_29"/>
</dbReference>
<dbReference type="EC" id="3.2.1.51" evidence="2"/>
<evidence type="ECO:0000256" key="3">
    <source>
        <dbReference type="ARBA" id="ARBA00022729"/>
    </source>
</evidence>
<dbReference type="OrthoDB" id="107551at2"/>
<evidence type="ECO:0000313" key="7">
    <source>
        <dbReference type="EMBL" id="RTE02214.1"/>
    </source>
</evidence>
<dbReference type="InterPro" id="IPR017853">
    <property type="entry name" value="GH"/>
</dbReference>
<dbReference type="InterPro" id="IPR057739">
    <property type="entry name" value="Glyco_hydro_29_N"/>
</dbReference>
<dbReference type="Gene3D" id="3.20.20.80">
    <property type="entry name" value="Glycosidases"/>
    <property type="match status" value="1"/>
</dbReference>
<name>A0A430J4L1_9BACL</name>
<dbReference type="PANTHER" id="PTHR10030:SF37">
    <property type="entry name" value="ALPHA-L-FUCOSIDASE-RELATED"/>
    <property type="match status" value="1"/>
</dbReference>
<dbReference type="Pfam" id="PF01120">
    <property type="entry name" value="Alpha_L_fucos"/>
    <property type="match status" value="1"/>
</dbReference>